<dbReference type="Pfam" id="PF05276">
    <property type="entry name" value="SH3BP5"/>
    <property type="match status" value="1"/>
</dbReference>
<sequence length="456" mass="47127">MEAECLRLACALGPVFEALVPYFTVVAVMDAEVADARKVVDKVQEEVRECRRAYHAAMDHLETISLEIQSSQRAEAEAKARARAAAAWADLWACMGGDPGTGLAILAGAAPVGAEADSVSVDEARGDDGSHTPQATVDGDRLDAARTDDVAADSVAAPALAPRAVPLGTSVLLAMRVGEARQRLQAAQDTGVSDQLLRLACATIDAAEEAQRHAAIAEAIAAAKAAHSARVSRTAIRHGAIARACPTGEGTHQVGAADVTFTPEGKAGGRETEVPPKSASEVGDGTSHRASLGATHGAHTNLRAQSQAVVPVPSFENSGTTRQLSSIATDPGEGSPRGLDMGDKDKTASAVRALAIARDVKCLKVGDAIARAPVRTDPGEQARSNGDGDPESLELPNPAALVYTSSAVPKVPAVPPHSARHGTRSEPTRSDECRTSKVAARTPAVSQTFASKWNLD</sequence>
<dbReference type="GO" id="GO:0035556">
    <property type="term" value="P:intracellular signal transduction"/>
    <property type="evidence" value="ECO:0007669"/>
    <property type="project" value="InterPro"/>
</dbReference>
<name>A0A7S3TKR3_9SPIT</name>
<dbReference type="InterPro" id="IPR007940">
    <property type="entry name" value="SH3BP5"/>
</dbReference>
<feature type="compositionally biased region" description="Polar residues" evidence="4">
    <location>
        <begin position="315"/>
        <end position="328"/>
    </location>
</feature>
<feature type="region of interest" description="Disordered" evidence="4">
    <location>
        <begin position="408"/>
        <end position="444"/>
    </location>
</feature>
<feature type="compositionally biased region" description="Basic and acidic residues" evidence="4">
    <location>
        <begin position="423"/>
        <end position="435"/>
    </location>
</feature>
<proteinExistence type="inferred from homology"/>
<dbReference type="AlphaFoldDB" id="A0A7S3TKR3"/>
<feature type="region of interest" description="Disordered" evidence="4">
    <location>
        <begin position="374"/>
        <end position="395"/>
    </location>
</feature>
<evidence type="ECO:0000256" key="1">
    <source>
        <dbReference type="ARBA" id="ARBA00007796"/>
    </source>
</evidence>
<dbReference type="EMBL" id="HBIQ01086227">
    <property type="protein sequence ID" value="CAE0587394.1"/>
    <property type="molecule type" value="Transcribed_RNA"/>
</dbReference>
<evidence type="ECO:0000256" key="3">
    <source>
        <dbReference type="SAM" id="Coils"/>
    </source>
</evidence>
<feature type="region of interest" description="Disordered" evidence="4">
    <location>
        <begin position="314"/>
        <end position="344"/>
    </location>
</feature>
<comment type="similarity">
    <text evidence="1">Belongs to the SH3BP5 family.</text>
</comment>
<feature type="coiled-coil region" evidence="3">
    <location>
        <begin position="26"/>
        <end position="53"/>
    </location>
</feature>
<evidence type="ECO:0000313" key="5">
    <source>
        <dbReference type="EMBL" id="CAE0587394.1"/>
    </source>
</evidence>
<feature type="region of interest" description="Disordered" evidence="4">
    <location>
        <begin position="263"/>
        <end position="288"/>
    </location>
</feature>
<evidence type="ECO:0000256" key="2">
    <source>
        <dbReference type="ARBA" id="ARBA00023054"/>
    </source>
</evidence>
<feature type="region of interest" description="Disordered" evidence="4">
    <location>
        <begin position="117"/>
        <end position="137"/>
    </location>
</feature>
<accession>A0A7S3TKR3</accession>
<protein>
    <submittedName>
        <fullName evidence="5">Uncharacterized protein</fullName>
    </submittedName>
</protein>
<gene>
    <name evidence="5" type="ORF">SACU0126_LOCUS27547</name>
</gene>
<organism evidence="5">
    <name type="scientific">Strombidinopsis acuminata</name>
    <dbReference type="NCBI Taxonomy" id="141414"/>
    <lineage>
        <taxon>Eukaryota</taxon>
        <taxon>Sar</taxon>
        <taxon>Alveolata</taxon>
        <taxon>Ciliophora</taxon>
        <taxon>Intramacronucleata</taxon>
        <taxon>Spirotrichea</taxon>
        <taxon>Choreotrichia</taxon>
        <taxon>Choreotrichida</taxon>
        <taxon>Strombidinopsidae</taxon>
        <taxon>Strombidinopsis</taxon>
    </lineage>
</organism>
<evidence type="ECO:0000256" key="4">
    <source>
        <dbReference type="SAM" id="MobiDB-lite"/>
    </source>
</evidence>
<keyword evidence="2 3" id="KW-0175">Coiled coil</keyword>
<reference evidence="5" key="1">
    <citation type="submission" date="2021-01" db="EMBL/GenBank/DDBJ databases">
        <authorList>
            <person name="Corre E."/>
            <person name="Pelletier E."/>
            <person name="Niang G."/>
            <person name="Scheremetjew M."/>
            <person name="Finn R."/>
            <person name="Kale V."/>
            <person name="Holt S."/>
            <person name="Cochrane G."/>
            <person name="Meng A."/>
            <person name="Brown T."/>
            <person name="Cohen L."/>
        </authorList>
    </citation>
    <scope>NUCLEOTIDE SEQUENCE</scope>
    <source>
        <strain evidence="5">SPMC142</strain>
    </source>
</reference>